<protein>
    <submittedName>
        <fullName evidence="7">ABC-type multidrug transport system ATPase and permease components-like protein</fullName>
    </submittedName>
</protein>
<feature type="transmembrane region" description="Helical" evidence="5">
    <location>
        <begin position="225"/>
        <end position="252"/>
    </location>
</feature>
<comment type="subcellular location">
    <subcellularLocation>
        <location evidence="1">Cell membrane</location>
        <topology evidence="1">Multi-pass membrane protein</topology>
    </subcellularLocation>
</comment>
<feature type="domain" description="ABC transmembrane type-1" evidence="6">
    <location>
        <begin position="22"/>
        <end position="178"/>
    </location>
</feature>
<feature type="transmembrane region" description="Helical" evidence="5">
    <location>
        <begin position="147"/>
        <end position="165"/>
    </location>
</feature>
<dbReference type="Proteomes" id="UP000000271">
    <property type="component" value="Chromosome"/>
</dbReference>
<feature type="transmembrane region" description="Helical" evidence="5">
    <location>
        <begin position="53"/>
        <end position="73"/>
    </location>
</feature>
<dbReference type="InterPro" id="IPR011527">
    <property type="entry name" value="ABC1_TM_dom"/>
</dbReference>
<dbReference type="GO" id="GO:0005524">
    <property type="term" value="F:ATP binding"/>
    <property type="evidence" value="ECO:0007669"/>
    <property type="project" value="InterPro"/>
</dbReference>
<dbReference type="PROSITE" id="PS50929">
    <property type="entry name" value="ABC_TM1F"/>
    <property type="match status" value="1"/>
</dbReference>
<evidence type="ECO:0000256" key="5">
    <source>
        <dbReference type="SAM" id="Phobius"/>
    </source>
</evidence>
<organism evidence="7 8">
    <name type="scientific">Bacillus selenitireducens (strain ATCC 700615 / DSM 15326 / MLS10)</name>
    <dbReference type="NCBI Taxonomy" id="439292"/>
    <lineage>
        <taxon>Bacteria</taxon>
        <taxon>Bacillati</taxon>
        <taxon>Bacillota</taxon>
        <taxon>Bacilli</taxon>
        <taxon>Bacillales</taxon>
        <taxon>Bacillaceae</taxon>
        <taxon>Salisediminibacterium</taxon>
    </lineage>
</organism>
<keyword evidence="4 5" id="KW-0472">Membrane</keyword>
<keyword evidence="8" id="KW-1185">Reference proteome</keyword>
<evidence type="ECO:0000256" key="4">
    <source>
        <dbReference type="ARBA" id="ARBA00023136"/>
    </source>
</evidence>
<gene>
    <name evidence="7" type="ordered locus">Bsel_0240</name>
</gene>
<evidence type="ECO:0000313" key="7">
    <source>
        <dbReference type="EMBL" id="ADH97784.1"/>
    </source>
</evidence>
<evidence type="ECO:0000256" key="2">
    <source>
        <dbReference type="ARBA" id="ARBA00022692"/>
    </source>
</evidence>
<dbReference type="STRING" id="439292.Bsel_0240"/>
<dbReference type="AlphaFoldDB" id="D6XW11"/>
<dbReference type="Pfam" id="PF13748">
    <property type="entry name" value="ABC_membrane_3"/>
    <property type="match status" value="1"/>
</dbReference>
<reference evidence="7" key="1">
    <citation type="submission" date="2009-10" db="EMBL/GenBank/DDBJ databases">
        <title>Complete sequence of Bacillus selenitireducens MLS10.</title>
        <authorList>
            <consortium name="US DOE Joint Genome Institute"/>
            <person name="Lucas S."/>
            <person name="Copeland A."/>
            <person name="Lapidus A."/>
            <person name="Glavina del Rio T."/>
            <person name="Dalin E."/>
            <person name="Tice H."/>
            <person name="Bruce D."/>
            <person name="Goodwin L."/>
            <person name="Pitluck S."/>
            <person name="Sims D."/>
            <person name="Brettin T."/>
            <person name="Detter J.C."/>
            <person name="Han C."/>
            <person name="Larimer F."/>
            <person name="Land M."/>
            <person name="Hauser L."/>
            <person name="Kyrpides N."/>
            <person name="Ovchinnikova G."/>
            <person name="Stolz J."/>
        </authorList>
    </citation>
    <scope>NUCLEOTIDE SEQUENCE [LARGE SCALE GENOMIC DNA]</scope>
    <source>
        <strain evidence="7">MLS10</strain>
    </source>
</reference>
<name>D6XW11_BACIE</name>
<dbReference type="Gene3D" id="1.20.1560.10">
    <property type="entry name" value="ABC transporter type 1, transmembrane domain"/>
    <property type="match status" value="1"/>
</dbReference>
<proteinExistence type="predicted"/>
<dbReference type="HOGENOM" id="CLU_985733_0_0_9"/>
<keyword evidence="2 5" id="KW-0812">Transmembrane</keyword>
<sequence length="282" mass="30749">MSETNESLFRPYMKRLAGTYTLSFGESVLELMYPFAIGLAINGLLDGQGVVSLVPLIAIWLSQTVFSAVYEMTSARVVARMYRELADQLIIKPEGTKQDDSQVTARVEMVNEVSESFTDVVPGLINGVVGIVVSAVMLFVYDLYAGLVALGLIGINALIQWRFGIRAMDLSEKINTRREGQVNIIKARKPASVRKHFKSLTKLNVRFSDTEAGTWAVADVVSLGALAAILMIIAGTGAFDAGTIFAMVTYLMTLTDSLEEGPILIEEGAHFLDVSSRLNEKV</sequence>
<dbReference type="GO" id="GO:0140359">
    <property type="term" value="F:ABC-type transporter activity"/>
    <property type="evidence" value="ECO:0007669"/>
    <property type="project" value="InterPro"/>
</dbReference>
<evidence type="ECO:0000313" key="8">
    <source>
        <dbReference type="Proteomes" id="UP000000271"/>
    </source>
</evidence>
<evidence type="ECO:0000256" key="3">
    <source>
        <dbReference type="ARBA" id="ARBA00022989"/>
    </source>
</evidence>
<dbReference type="SUPFAM" id="SSF90123">
    <property type="entry name" value="ABC transporter transmembrane region"/>
    <property type="match status" value="1"/>
</dbReference>
<dbReference type="InterPro" id="IPR036640">
    <property type="entry name" value="ABC1_TM_sf"/>
</dbReference>
<dbReference type="eggNOG" id="COG4988">
    <property type="taxonomic scope" value="Bacteria"/>
</dbReference>
<feature type="transmembrane region" description="Helical" evidence="5">
    <location>
        <begin position="120"/>
        <end position="141"/>
    </location>
</feature>
<dbReference type="OrthoDB" id="8443255at2"/>
<dbReference type="RefSeq" id="WP_013171213.1">
    <property type="nucleotide sequence ID" value="NC_014219.1"/>
</dbReference>
<evidence type="ECO:0000256" key="1">
    <source>
        <dbReference type="ARBA" id="ARBA00004651"/>
    </source>
</evidence>
<evidence type="ECO:0000259" key="6">
    <source>
        <dbReference type="PROSITE" id="PS50929"/>
    </source>
</evidence>
<dbReference type="EMBL" id="CP001791">
    <property type="protein sequence ID" value="ADH97784.1"/>
    <property type="molecule type" value="Genomic_DNA"/>
</dbReference>
<feature type="transmembrane region" description="Helical" evidence="5">
    <location>
        <begin position="20"/>
        <end position="41"/>
    </location>
</feature>
<accession>D6XW11</accession>
<keyword evidence="3 5" id="KW-1133">Transmembrane helix</keyword>
<dbReference type="KEGG" id="bse:Bsel_0240"/>
<dbReference type="GO" id="GO:0005886">
    <property type="term" value="C:plasma membrane"/>
    <property type="evidence" value="ECO:0007669"/>
    <property type="project" value="UniProtKB-SubCell"/>
</dbReference>